<feature type="region of interest" description="Disordered" evidence="1">
    <location>
        <begin position="1"/>
        <end position="74"/>
    </location>
</feature>
<dbReference type="AlphaFoldDB" id="A0AAN8SG76"/>
<proteinExistence type="predicted"/>
<organism evidence="2 3">
    <name type="scientific">Polyplax serrata</name>
    <name type="common">Common mouse louse</name>
    <dbReference type="NCBI Taxonomy" id="468196"/>
    <lineage>
        <taxon>Eukaryota</taxon>
        <taxon>Metazoa</taxon>
        <taxon>Ecdysozoa</taxon>
        <taxon>Arthropoda</taxon>
        <taxon>Hexapoda</taxon>
        <taxon>Insecta</taxon>
        <taxon>Pterygota</taxon>
        <taxon>Neoptera</taxon>
        <taxon>Paraneoptera</taxon>
        <taxon>Psocodea</taxon>
        <taxon>Troctomorpha</taxon>
        <taxon>Phthiraptera</taxon>
        <taxon>Anoplura</taxon>
        <taxon>Polyplacidae</taxon>
        <taxon>Polyplax</taxon>
    </lineage>
</organism>
<evidence type="ECO:0000313" key="3">
    <source>
        <dbReference type="Proteomes" id="UP001372834"/>
    </source>
</evidence>
<evidence type="ECO:0000313" key="2">
    <source>
        <dbReference type="EMBL" id="KAK6645619.1"/>
    </source>
</evidence>
<name>A0AAN8SG76_POLSC</name>
<dbReference type="EMBL" id="JAWJWE010000001">
    <property type="protein sequence ID" value="KAK6645619.1"/>
    <property type="molecule type" value="Genomic_DNA"/>
</dbReference>
<comment type="caution">
    <text evidence="2">The sequence shown here is derived from an EMBL/GenBank/DDBJ whole genome shotgun (WGS) entry which is preliminary data.</text>
</comment>
<protein>
    <submittedName>
        <fullName evidence="2">Uncharacterized protein</fullName>
    </submittedName>
</protein>
<feature type="compositionally biased region" description="Basic and acidic residues" evidence="1">
    <location>
        <begin position="18"/>
        <end position="37"/>
    </location>
</feature>
<dbReference type="Proteomes" id="UP001372834">
    <property type="component" value="Unassembled WGS sequence"/>
</dbReference>
<sequence>MVPGTEPGVRPASVRCVPSERGRERQAGNRVSSDRGKAATSVAKPIAGPESPPSGNFHPVNPAGEVPGQSRPRA</sequence>
<accession>A0AAN8SG76</accession>
<evidence type="ECO:0000256" key="1">
    <source>
        <dbReference type="SAM" id="MobiDB-lite"/>
    </source>
</evidence>
<gene>
    <name evidence="2" type="ORF">RUM43_001899</name>
</gene>
<reference evidence="2 3" key="1">
    <citation type="submission" date="2023-10" db="EMBL/GenBank/DDBJ databases">
        <title>Genomes of two closely related lineages of the louse Polyplax serrata with different host specificities.</title>
        <authorList>
            <person name="Martinu J."/>
            <person name="Tarabai H."/>
            <person name="Stefka J."/>
            <person name="Hypsa V."/>
        </authorList>
    </citation>
    <scope>NUCLEOTIDE SEQUENCE [LARGE SCALE GENOMIC DNA]</scope>
    <source>
        <strain evidence="2">HR10_N</strain>
    </source>
</reference>